<dbReference type="PROSITE" id="PS51272">
    <property type="entry name" value="SLH"/>
    <property type="match status" value="1"/>
</dbReference>
<dbReference type="Pfam" id="PF00395">
    <property type="entry name" value="SLH"/>
    <property type="match status" value="1"/>
</dbReference>
<organism evidence="2 3">
    <name type="scientific">Paenibacillus aceti</name>
    <dbReference type="NCBI Taxonomy" id="1820010"/>
    <lineage>
        <taxon>Bacteria</taxon>
        <taxon>Bacillati</taxon>
        <taxon>Bacillota</taxon>
        <taxon>Bacilli</taxon>
        <taxon>Bacillales</taxon>
        <taxon>Paenibacillaceae</taxon>
        <taxon>Paenibacillus</taxon>
    </lineage>
</organism>
<evidence type="ECO:0000259" key="1">
    <source>
        <dbReference type="PROSITE" id="PS51272"/>
    </source>
</evidence>
<comment type="caution">
    <text evidence="2">The sequence shown here is derived from an EMBL/GenBank/DDBJ whole genome shotgun (WGS) entry which is preliminary data.</text>
</comment>
<evidence type="ECO:0000313" key="2">
    <source>
        <dbReference type="EMBL" id="GGG04799.1"/>
    </source>
</evidence>
<dbReference type="RefSeq" id="WP_229717062.1">
    <property type="nucleotide sequence ID" value="NZ_BMIW01000020.1"/>
</dbReference>
<accession>A0ABQ1VY25</accession>
<keyword evidence="3" id="KW-1185">Reference proteome</keyword>
<feature type="domain" description="SLH" evidence="1">
    <location>
        <begin position="27"/>
        <end position="85"/>
    </location>
</feature>
<gene>
    <name evidence="2" type="ORF">GCM10010913_28320</name>
</gene>
<dbReference type="Proteomes" id="UP000608420">
    <property type="component" value="Unassembled WGS sequence"/>
</dbReference>
<name>A0ABQ1VY25_9BACL</name>
<dbReference type="EMBL" id="BMIW01000020">
    <property type="protein sequence ID" value="GGG04799.1"/>
    <property type="molecule type" value="Genomic_DNA"/>
</dbReference>
<dbReference type="InterPro" id="IPR001119">
    <property type="entry name" value="SLH_dom"/>
</dbReference>
<reference evidence="3" key="1">
    <citation type="journal article" date="2019" name="Int. J. Syst. Evol. Microbiol.">
        <title>The Global Catalogue of Microorganisms (GCM) 10K type strain sequencing project: providing services to taxonomists for standard genome sequencing and annotation.</title>
        <authorList>
            <consortium name="The Broad Institute Genomics Platform"/>
            <consortium name="The Broad Institute Genome Sequencing Center for Infectious Disease"/>
            <person name="Wu L."/>
            <person name="Ma J."/>
        </authorList>
    </citation>
    <scope>NUCLEOTIDE SEQUENCE [LARGE SCALE GENOMIC DNA]</scope>
    <source>
        <strain evidence="3">CGMCC 1.15420</strain>
    </source>
</reference>
<proteinExistence type="predicted"/>
<evidence type="ECO:0000313" key="3">
    <source>
        <dbReference type="Proteomes" id="UP000608420"/>
    </source>
</evidence>
<sequence length="85" mass="9077">MTREEMAVMLIRAYSLFIGEELNPAAATPFKDAGEIAPYARSFVDQAVDLGLLKGRGAVEFAPKSALTRAESAQVIVNLLGGLTH</sequence>
<protein>
    <recommendedName>
        <fullName evidence="1">SLH domain-containing protein</fullName>
    </recommendedName>
</protein>